<reference evidence="2" key="2">
    <citation type="submission" date="2019-02" db="EMBL/GenBank/DDBJ databases">
        <title>Granulicella sibirica sp. nov., a psychrotolerant acidobacterium isolated from an organic soil layer in forested tundra, West Siberia.</title>
        <authorList>
            <person name="Oshkin I.Y."/>
            <person name="Kulichevskaya I.S."/>
            <person name="Rijpstra W.I.C."/>
            <person name="Sinninghe Damste J.S."/>
            <person name="Rakitin A.L."/>
            <person name="Ravin N.V."/>
            <person name="Dedysh S.N."/>
        </authorList>
    </citation>
    <scope>NUCLEOTIDE SEQUENCE [LARGE SCALE GENOMIC DNA]</scope>
    <source>
        <strain evidence="2">AF10</strain>
    </source>
</reference>
<proteinExistence type="predicted"/>
<sequence>MWLGIRKKTHWGQVAGDRLDRTISSFDFTFVWRLVGRRTGR</sequence>
<dbReference type="AlphaFoldDB" id="A0A4Q0TAZ8"/>
<organism evidence="1 2">
    <name type="scientific">Granulicella sibirica</name>
    <dbReference type="NCBI Taxonomy" id="2479048"/>
    <lineage>
        <taxon>Bacteria</taxon>
        <taxon>Pseudomonadati</taxon>
        <taxon>Acidobacteriota</taxon>
        <taxon>Terriglobia</taxon>
        <taxon>Terriglobales</taxon>
        <taxon>Acidobacteriaceae</taxon>
        <taxon>Granulicella</taxon>
    </lineage>
</organism>
<keyword evidence="2" id="KW-1185">Reference proteome</keyword>
<evidence type="ECO:0000313" key="2">
    <source>
        <dbReference type="Proteomes" id="UP000289437"/>
    </source>
</evidence>
<protein>
    <submittedName>
        <fullName evidence="1">Uncharacterized protein</fullName>
    </submittedName>
</protein>
<dbReference type="Proteomes" id="UP000289437">
    <property type="component" value="Unassembled WGS sequence"/>
</dbReference>
<gene>
    <name evidence="1" type="ORF">GRAN_2266</name>
</gene>
<accession>A0A4Q0TAZ8</accession>
<dbReference type="EMBL" id="RDSM01000001">
    <property type="protein sequence ID" value="RXH58956.1"/>
    <property type="molecule type" value="Genomic_DNA"/>
</dbReference>
<comment type="caution">
    <text evidence="1">The sequence shown here is derived from an EMBL/GenBank/DDBJ whole genome shotgun (WGS) entry which is preliminary data.</text>
</comment>
<name>A0A4Q0TAZ8_9BACT</name>
<reference evidence="1 2" key="1">
    <citation type="submission" date="2018-11" db="EMBL/GenBank/DDBJ databases">
        <authorList>
            <person name="Mardanov A.V."/>
            <person name="Ravin N.V."/>
            <person name="Dedysh S.N."/>
        </authorList>
    </citation>
    <scope>NUCLEOTIDE SEQUENCE [LARGE SCALE GENOMIC DNA]</scope>
    <source>
        <strain evidence="1 2">AF10</strain>
    </source>
</reference>
<evidence type="ECO:0000313" key="1">
    <source>
        <dbReference type="EMBL" id="RXH58956.1"/>
    </source>
</evidence>